<sequence length="62" mass="7227">MIAPCKDCVERFVGCHASCHRYAEFKAGCNARREARTKQHPIADYTIDIKKRVQKAAHRRRK</sequence>
<proteinExistence type="predicted"/>
<accession>A0A8S5PUL0</accession>
<organism evidence="1">
    <name type="scientific">Myoviridae sp. ctzS633</name>
    <dbReference type="NCBI Taxonomy" id="2825212"/>
    <lineage>
        <taxon>Viruses</taxon>
        <taxon>Duplodnaviria</taxon>
        <taxon>Heunggongvirae</taxon>
        <taxon>Uroviricota</taxon>
        <taxon>Caudoviricetes</taxon>
    </lineage>
</organism>
<dbReference type="EMBL" id="BK015505">
    <property type="protein sequence ID" value="DAE10217.1"/>
    <property type="molecule type" value="Genomic_DNA"/>
</dbReference>
<evidence type="ECO:0000313" key="1">
    <source>
        <dbReference type="EMBL" id="DAE10217.1"/>
    </source>
</evidence>
<protein>
    <submittedName>
        <fullName evidence="1">Uncharacterized protein</fullName>
    </submittedName>
</protein>
<reference evidence="1" key="1">
    <citation type="journal article" date="2021" name="Proc. Natl. Acad. Sci. U.S.A.">
        <title>A Catalog of Tens of Thousands of Viruses from Human Metagenomes Reveals Hidden Associations with Chronic Diseases.</title>
        <authorList>
            <person name="Tisza M.J."/>
            <person name="Buck C.B."/>
        </authorList>
    </citation>
    <scope>NUCLEOTIDE SEQUENCE</scope>
    <source>
        <strain evidence="1">CtzS633</strain>
    </source>
</reference>
<name>A0A8S5PUL0_9CAUD</name>